<keyword evidence="5" id="KW-1185">Reference proteome</keyword>
<feature type="signal peptide" evidence="1">
    <location>
        <begin position="1"/>
        <end position="20"/>
    </location>
</feature>
<dbReference type="SUPFAM" id="SSF55486">
    <property type="entry name" value="Metalloproteases ('zincins'), catalytic domain"/>
    <property type="match status" value="1"/>
</dbReference>
<keyword evidence="1" id="KW-0732">Signal</keyword>
<evidence type="ECO:0000256" key="1">
    <source>
        <dbReference type="SAM" id="SignalP"/>
    </source>
</evidence>
<feature type="domain" description="Peptidase M61 N-terminal" evidence="3">
    <location>
        <begin position="25"/>
        <end position="191"/>
    </location>
</feature>
<feature type="domain" description="Peptidase M61 catalytic" evidence="2">
    <location>
        <begin position="281"/>
        <end position="391"/>
    </location>
</feature>
<dbReference type="AlphaFoldDB" id="A0A5B2VJM5"/>
<evidence type="ECO:0000313" key="4">
    <source>
        <dbReference type="EMBL" id="KAA2238858.1"/>
    </source>
</evidence>
<dbReference type="Gene3D" id="2.60.40.3650">
    <property type="match status" value="1"/>
</dbReference>
<proteinExistence type="predicted"/>
<dbReference type="PIRSF" id="PIRSF016493">
    <property type="entry name" value="Glycyl_aminpptds"/>
    <property type="match status" value="1"/>
</dbReference>
<name>A0A5B2VJM5_9BACT</name>
<dbReference type="InterPro" id="IPR040756">
    <property type="entry name" value="Peptidase_M61_N"/>
</dbReference>
<dbReference type="Proteomes" id="UP000324611">
    <property type="component" value="Unassembled WGS sequence"/>
</dbReference>
<dbReference type="Pfam" id="PF05299">
    <property type="entry name" value="Peptidase_M61"/>
    <property type="match status" value="1"/>
</dbReference>
<accession>A0A5B2VJM5</accession>
<dbReference type="EMBL" id="VUOC01000004">
    <property type="protein sequence ID" value="KAA2238858.1"/>
    <property type="molecule type" value="Genomic_DNA"/>
</dbReference>
<dbReference type="RefSeq" id="WP_149840037.1">
    <property type="nucleotide sequence ID" value="NZ_VUOC01000004.1"/>
</dbReference>
<protein>
    <submittedName>
        <fullName evidence="4">M61 family metallopeptidase</fullName>
    </submittedName>
</protein>
<evidence type="ECO:0000313" key="5">
    <source>
        <dbReference type="Proteomes" id="UP000324611"/>
    </source>
</evidence>
<reference evidence="4 5" key="2">
    <citation type="submission" date="2019-09" db="EMBL/GenBank/DDBJ databases">
        <authorList>
            <person name="Jin C."/>
        </authorList>
    </citation>
    <scope>NUCLEOTIDE SEQUENCE [LARGE SCALE GENOMIC DNA]</scope>
    <source>
        <strain evidence="4 5">BN140078</strain>
    </source>
</reference>
<dbReference type="InterPro" id="IPR007963">
    <property type="entry name" value="Peptidase_M61_catalytic"/>
</dbReference>
<feature type="chain" id="PRO_5022992380" evidence="1">
    <location>
        <begin position="21"/>
        <end position="497"/>
    </location>
</feature>
<organism evidence="4 5">
    <name type="scientific">Chitinophaga agrisoli</name>
    <dbReference type="NCBI Taxonomy" id="2607653"/>
    <lineage>
        <taxon>Bacteria</taxon>
        <taxon>Pseudomonadati</taxon>
        <taxon>Bacteroidota</taxon>
        <taxon>Chitinophagia</taxon>
        <taxon>Chitinophagales</taxon>
        <taxon>Chitinophagaceae</taxon>
        <taxon>Chitinophaga</taxon>
    </lineage>
</organism>
<evidence type="ECO:0000259" key="3">
    <source>
        <dbReference type="Pfam" id="PF17899"/>
    </source>
</evidence>
<sequence length="497" mass="56074">MIRSIAYLCVLCLMTVFVQAQQIAYTVTPVQADSPYFKVELSYSGSHTDSLEFHLPAWTPGYYQLMHYAAAVRNMHAQDGTGHSLTCRRSGENSWRLYTRGNTVFTLQYEVRATRPFVAANFLAADRGFISPAGMFLYPAGGIGHPVKLTIHPAAGWTQVATGLEPVKGQAYSYTAASFDELYDSPILMGQLETLPSFEVDGKLHSFVAYQPGNFDKAAFMQDLQGIVSVAAAIMRDLPYKHYTFLGIGPGRGGIEHLNSTAVGFDGSQLDKREERIRLYHFLAHEYFHHYNVKRIRPIELGPFDYEHGSKTRLLWLSEGFTVYYEYLVVRRAGFTTREEVLQALQKNIHAYESKPGHLLQSVADASYNTWHDGPFGAGDSSISYYDKGPVLGAMLDLQIRHNTRNRYSLDDVMRALYREFYQQKGRGFTEAEFRATAEGIAGGSLAEWFDYVNTVKPPDYKRYFGYAGLDVDSNFAIRPRASMDTLQAAILKDWLR</sequence>
<dbReference type="InterPro" id="IPR024191">
    <property type="entry name" value="Peptidase_M61"/>
</dbReference>
<reference evidence="4 5" key="1">
    <citation type="submission" date="2019-09" db="EMBL/GenBank/DDBJ databases">
        <title>Chitinophaga ginsengihumi sp. nov., isolated from soil of ginseng rhizosphere.</title>
        <authorList>
            <person name="Lee J."/>
        </authorList>
    </citation>
    <scope>NUCLEOTIDE SEQUENCE [LARGE SCALE GENOMIC DNA]</scope>
    <source>
        <strain evidence="4 5">BN140078</strain>
    </source>
</reference>
<dbReference type="InterPro" id="IPR027268">
    <property type="entry name" value="Peptidase_M4/M1_CTD_sf"/>
</dbReference>
<dbReference type="Gene3D" id="1.10.390.10">
    <property type="entry name" value="Neutral Protease Domain 2"/>
    <property type="match status" value="1"/>
</dbReference>
<comment type="caution">
    <text evidence="4">The sequence shown here is derived from an EMBL/GenBank/DDBJ whole genome shotgun (WGS) entry which is preliminary data.</text>
</comment>
<evidence type="ECO:0000259" key="2">
    <source>
        <dbReference type="Pfam" id="PF05299"/>
    </source>
</evidence>
<gene>
    <name evidence="4" type="ORF">F0L74_21835</name>
</gene>
<dbReference type="Pfam" id="PF17899">
    <property type="entry name" value="Peptidase_M61_N"/>
    <property type="match status" value="1"/>
</dbReference>